<organism evidence="2 3">
    <name type="scientific">Prunus dulcis</name>
    <name type="common">Almond</name>
    <name type="synonym">Amygdalus dulcis</name>
    <dbReference type="NCBI Taxonomy" id="3755"/>
    <lineage>
        <taxon>Eukaryota</taxon>
        <taxon>Viridiplantae</taxon>
        <taxon>Streptophyta</taxon>
        <taxon>Embryophyta</taxon>
        <taxon>Tracheophyta</taxon>
        <taxon>Spermatophyta</taxon>
        <taxon>Magnoliopsida</taxon>
        <taxon>eudicotyledons</taxon>
        <taxon>Gunneridae</taxon>
        <taxon>Pentapetalae</taxon>
        <taxon>rosids</taxon>
        <taxon>fabids</taxon>
        <taxon>Rosales</taxon>
        <taxon>Rosaceae</taxon>
        <taxon>Amygdaloideae</taxon>
        <taxon>Amygdaleae</taxon>
        <taxon>Prunus</taxon>
    </lineage>
</organism>
<dbReference type="AlphaFoldDB" id="A0AAD4VXA7"/>
<proteinExistence type="predicted"/>
<dbReference type="PANTHER" id="PTHR11439:SF455">
    <property type="entry name" value="RLK (RECEPTOR-LIKE PROTEIN KINASE) 8, PUTATIVE-RELATED"/>
    <property type="match status" value="1"/>
</dbReference>
<dbReference type="EMBL" id="JAJFAZ020000004">
    <property type="protein sequence ID" value="KAI5332164.1"/>
    <property type="molecule type" value="Genomic_DNA"/>
</dbReference>
<gene>
    <name evidence="2" type="ORF">L3X38_022293</name>
</gene>
<keyword evidence="1" id="KW-0472">Membrane</keyword>
<keyword evidence="3" id="KW-1185">Reference proteome</keyword>
<reference evidence="2 3" key="1">
    <citation type="journal article" date="2022" name="G3 (Bethesda)">
        <title>Whole-genome sequence and methylome profiling of the almond [Prunus dulcis (Mill.) D.A. Webb] cultivar 'Nonpareil'.</title>
        <authorList>
            <person name="D'Amico-Willman K.M."/>
            <person name="Ouma W.Z."/>
            <person name="Meulia T."/>
            <person name="Sideli G.M."/>
            <person name="Gradziel T.M."/>
            <person name="Fresnedo-Ramirez J."/>
        </authorList>
    </citation>
    <scope>NUCLEOTIDE SEQUENCE [LARGE SCALE GENOMIC DNA]</scope>
    <source>
        <strain evidence="2">Clone GOH B32 T37-40</strain>
    </source>
</reference>
<keyword evidence="1" id="KW-1133">Transmembrane helix</keyword>
<evidence type="ECO:0000313" key="2">
    <source>
        <dbReference type="EMBL" id="KAI5332164.1"/>
    </source>
</evidence>
<dbReference type="Proteomes" id="UP001054821">
    <property type="component" value="Chromosome 4"/>
</dbReference>
<sequence>MLVSPHVPSASQFSQTYSENPNHKIFFSPPVPISSRTSSPSISDTFLHEAFWELIGFGVVGTLKLSELGARAIPGWVTHWEVARELPETKSCGQRGGPKADNIVLRRSRSRDVTICTIHLSAYYDVDYARDPDDRRSTGGYCVYLGTNLISWSSKKQHGVSRSSNESEYRQLAYTAATLSWLHAFFLDLYLPVPCPKLWCDNISALFLASNPVFHSRTRHVEVDYHFVREKVVQNELLIAYCSTIDQIADIFTKGLSPARFSFLQSKLPILPRPISLRWCIMRRDSVSCFICIYFIDFLYIFLVSQGLDSCLE</sequence>
<evidence type="ECO:0000313" key="3">
    <source>
        <dbReference type="Proteomes" id="UP001054821"/>
    </source>
</evidence>
<dbReference type="CDD" id="cd09272">
    <property type="entry name" value="RNase_HI_RT_Ty1"/>
    <property type="match status" value="1"/>
</dbReference>
<name>A0AAD4VXA7_PRUDU</name>
<keyword evidence="1" id="KW-0812">Transmembrane</keyword>
<evidence type="ECO:0000256" key="1">
    <source>
        <dbReference type="SAM" id="Phobius"/>
    </source>
</evidence>
<feature type="transmembrane region" description="Helical" evidence="1">
    <location>
        <begin position="287"/>
        <end position="308"/>
    </location>
</feature>
<protein>
    <submittedName>
        <fullName evidence="2">Uncharacterized protein</fullName>
    </submittedName>
</protein>
<accession>A0AAD4VXA7</accession>
<dbReference type="PANTHER" id="PTHR11439">
    <property type="entry name" value="GAG-POL-RELATED RETROTRANSPOSON"/>
    <property type="match status" value="1"/>
</dbReference>
<comment type="caution">
    <text evidence="2">The sequence shown here is derived from an EMBL/GenBank/DDBJ whole genome shotgun (WGS) entry which is preliminary data.</text>
</comment>